<accession>A0A917Q6E2</accession>
<evidence type="ECO:0000256" key="1">
    <source>
        <dbReference type="ARBA" id="ARBA00004651"/>
    </source>
</evidence>
<dbReference type="PANTHER" id="PTHR30482:SF17">
    <property type="entry name" value="ABC TRANSPORTER ATP-BINDING PROTEIN"/>
    <property type="match status" value="1"/>
</dbReference>
<sequence>MLDTASPAAAKVAAPPPEAGATSARAPLIRREALAFALFAFFAIAPAIAQVGAEGYLLSLVIRAMIFAIAALSLDLILGYGALVSFGHAAFVGIGCYAVGILMAHSVSDLFVQLLATLLASALFALVTGAISLRTKGVYFIMITLAFGQMIYFLTTSLAAYGGDDGLTLPSRSAVFGTDVLENDLVFYYLVLACLVGVYALLRAIVGSRFGRVLRGTRENPVRMQAIGYDPYRYQLVAYVIAGMIAGLSGFLLANHIEFVSPAFISWQRSGELIIMVVLGGMGTLVGPIVGAMSFLFLEEILARITQDWKLIFGPLLVLVALFARGGILGFFRRKA</sequence>
<dbReference type="Proteomes" id="UP000600449">
    <property type="component" value="Unassembled WGS sequence"/>
</dbReference>
<keyword evidence="2" id="KW-1003">Cell membrane</keyword>
<feature type="transmembrane region" description="Helical" evidence="7">
    <location>
        <begin position="81"/>
        <end position="104"/>
    </location>
</feature>
<feature type="transmembrane region" description="Helical" evidence="7">
    <location>
        <begin position="138"/>
        <end position="161"/>
    </location>
</feature>
<evidence type="ECO:0000256" key="7">
    <source>
        <dbReference type="SAM" id="Phobius"/>
    </source>
</evidence>
<dbReference type="EMBL" id="BMMF01000004">
    <property type="protein sequence ID" value="GGK28936.1"/>
    <property type="molecule type" value="Genomic_DNA"/>
</dbReference>
<dbReference type="RefSeq" id="WP_188911143.1">
    <property type="nucleotide sequence ID" value="NZ_BMMF01000004.1"/>
</dbReference>
<evidence type="ECO:0000256" key="2">
    <source>
        <dbReference type="ARBA" id="ARBA00022475"/>
    </source>
</evidence>
<keyword evidence="3 7" id="KW-0812">Transmembrane</keyword>
<evidence type="ECO:0000313" key="9">
    <source>
        <dbReference type="Proteomes" id="UP000600449"/>
    </source>
</evidence>
<proteinExistence type="predicted"/>
<evidence type="ECO:0000256" key="4">
    <source>
        <dbReference type="ARBA" id="ARBA00022989"/>
    </source>
</evidence>
<name>A0A917Q6E2_9HYPH</name>
<feature type="region of interest" description="Disordered" evidence="6">
    <location>
        <begin position="1"/>
        <end position="20"/>
    </location>
</feature>
<keyword evidence="9" id="KW-1185">Reference proteome</keyword>
<dbReference type="InterPro" id="IPR043428">
    <property type="entry name" value="LivM-like"/>
</dbReference>
<dbReference type="AlphaFoldDB" id="A0A917Q6E2"/>
<dbReference type="Pfam" id="PF02653">
    <property type="entry name" value="BPD_transp_2"/>
    <property type="match status" value="1"/>
</dbReference>
<evidence type="ECO:0000256" key="6">
    <source>
        <dbReference type="SAM" id="MobiDB-lite"/>
    </source>
</evidence>
<feature type="transmembrane region" description="Helical" evidence="7">
    <location>
        <begin position="274"/>
        <end position="298"/>
    </location>
</feature>
<gene>
    <name evidence="8" type="ORF">GCM10011322_14200</name>
</gene>
<dbReference type="GO" id="GO:0015658">
    <property type="term" value="F:branched-chain amino acid transmembrane transporter activity"/>
    <property type="evidence" value="ECO:0007669"/>
    <property type="project" value="InterPro"/>
</dbReference>
<comment type="subcellular location">
    <subcellularLocation>
        <location evidence="1">Cell membrane</location>
        <topology evidence="1">Multi-pass membrane protein</topology>
    </subcellularLocation>
</comment>
<keyword evidence="4 7" id="KW-1133">Transmembrane helix</keyword>
<comment type="caution">
    <text evidence="8">The sequence shown here is derived from an EMBL/GenBank/DDBJ whole genome shotgun (WGS) entry which is preliminary data.</text>
</comment>
<organism evidence="8 9">
    <name type="scientific">Salinarimonas ramus</name>
    <dbReference type="NCBI Taxonomy" id="690164"/>
    <lineage>
        <taxon>Bacteria</taxon>
        <taxon>Pseudomonadati</taxon>
        <taxon>Pseudomonadota</taxon>
        <taxon>Alphaproteobacteria</taxon>
        <taxon>Hyphomicrobiales</taxon>
        <taxon>Salinarimonadaceae</taxon>
        <taxon>Salinarimonas</taxon>
    </lineage>
</organism>
<dbReference type="PANTHER" id="PTHR30482">
    <property type="entry name" value="HIGH-AFFINITY BRANCHED-CHAIN AMINO ACID TRANSPORT SYSTEM PERMEASE"/>
    <property type="match status" value="1"/>
</dbReference>
<evidence type="ECO:0000256" key="5">
    <source>
        <dbReference type="ARBA" id="ARBA00023136"/>
    </source>
</evidence>
<feature type="transmembrane region" description="Helical" evidence="7">
    <location>
        <begin position="310"/>
        <end position="332"/>
    </location>
</feature>
<evidence type="ECO:0000313" key="8">
    <source>
        <dbReference type="EMBL" id="GGK28936.1"/>
    </source>
</evidence>
<feature type="transmembrane region" description="Helical" evidence="7">
    <location>
        <begin position="236"/>
        <end position="254"/>
    </location>
</feature>
<reference evidence="8 9" key="1">
    <citation type="journal article" date="2014" name="Int. J. Syst. Evol. Microbiol.">
        <title>Complete genome sequence of Corynebacterium casei LMG S-19264T (=DSM 44701T), isolated from a smear-ripened cheese.</title>
        <authorList>
            <consortium name="US DOE Joint Genome Institute (JGI-PGF)"/>
            <person name="Walter F."/>
            <person name="Albersmeier A."/>
            <person name="Kalinowski J."/>
            <person name="Ruckert C."/>
        </authorList>
    </citation>
    <scope>NUCLEOTIDE SEQUENCE [LARGE SCALE GENOMIC DNA]</scope>
    <source>
        <strain evidence="8 9">CGMCC 1.9161</strain>
    </source>
</reference>
<feature type="transmembrane region" description="Helical" evidence="7">
    <location>
        <begin position="110"/>
        <end position="131"/>
    </location>
</feature>
<dbReference type="CDD" id="cd06581">
    <property type="entry name" value="TM_PBP1_LivM_like"/>
    <property type="match status" value="1"/>
</dbReference>
<feature type="transmembrane region" description="Helical" evidence="7">
    <location>
        <begin position="186"/>
        <end position="206"/>
    </location>
</feature>
<evidence type="ECO:0000256" key="3">
    <source>
        <dbReference type="ARBA" id="ARBA00022692"/>
    </source>
</evidence>
<dbReference type="InterPro" id="IPR001851">
    <property type="entry name" value="ABC_transp_permease"/>
</dbReference>
<keyword evidence="5 7" id="KW-0472">Membrane</keyword>
<feature type="compositionally biased region" description="Low complexity" evidence="6">
    <location>
        <begin position="1"/>
        <end position="13"/>
    </location>
</feature>
<feature type="transmembrane region" description="Helical" evidence="7">
    <location>
        <begin position="33"/>
        <end position="49"/>
    </location>
</feature>
<feature type="transmembrane region" description="Helical" evidence="7">
    <location>
        <begin position="55"/>
        <end position="74"/>
    </location>
</feature>
<dbReference type="GO" id="GO:0005886">
    <property type="term" value="C:plasma membrane"/>
    <property type="evidence" value="ECO:0007669"/>
    <property type="project" value="UniProtKB-SubCell"/>
</dbReference>
<protein>
    <submittedName>
        <fullName evidence="8">Branched-chain amino acid ABC transporter permease</fullName>
    </submittedName>
</protein>